<proteinExistence type="predicted"/>
<feature type="compositionally biased region" description="Polar residues" evidence="1">
    <location>
        <begin position="548"/>
        <end position="560"/>
    </location>
</feature>
<feature type="compositionally biased region" description="Basic residues" evidence="1">
    <location>
        <begin position="477"/>
        <end position="489"/>
    </location>
</feature>
<protein>
    <submittedName>
        <fullName evidence="3">Uncharacterized protein LOC106067660 isoform X1</fullName>
    </submittedName>
</protein>
<dbReference type="Proteomes" id="UP001165740">
    <property type="component" value="Chromosome 14"/>
</dbReference>
<feature type="compositionally biased region" description="Basic and acidic residues" evidence="1">
    <location>
        <begin position="40"/>
        <end position="50"/>
    </location>
</feature>
<feature type="compositionally biased region" description="Basic and acidic residues" evidence="1">
    <location>
        <begin position="171"/>
        <end position="180"/>
    </location>
</feature>
<accession>A0A9U8ECS2</accession>
<feature type="region of interest" description="Disordered" evidence="1">
    <location>
        <begin position="363"/>
        <end position="386"/>
    </location>
</feature>
<feature type="compositionally biased region" description="Polar residues" evidence="1">
    <location>
        <begin position="16"/>
        <end position="35"/>
    </location>
</feature>
<evidence type="ECO:0000313" key="3">
    <source>
        <dbReference type="RefSeq" id="XP_013082325.2"/>
    </source>
</evidence>
<dbReference type="OrthoDB" id="10308823at2759"/>
<feature type="compositionally biased region" description="Low complexity" evidence="1">
    <location>
        <begin position="531"/>
        <end position="547"/>
    </location>
</feature>
<feature type="compositionally biased region" description="Polar residues" evidence="1">
    <location>
        <begin position="157"/>
        <end position="170"/>
    </location>
</feature>
<dbReference type="KEGG" id="bgt:106067660"/>
<feature type="compositionally biased region" description="Basic and acidic residues" evidence="1">
    <location>
        <begin position="510"/>
        <end position="530"/>
    </location>
</feature>
<feature type="compositionally biased region" description="Polar residues" evidence="1">
    <location>
        <begin position="465"/>
        <end position="476"/>
    </location>
</feature>
<feature type="region of interest" description="Disordered" evidence="1">
    <location>
        <begin position="465"/>
        <end position="582"/>
    </location>
</feature>
<feature type="region of interest" description="Disordered" evidence="1">
    <location>
        <begin position="16"/>
        <end position="50"/>
    </location>
</feature>
<dbReference type="RefSeq" id="XP_013082325.2">
    <property type="nucleotide sequence ID" value="XM_013226871.2"/>
</dbReference>
<evidence type="ECO:0000256" key="1">
    <source>
        <dbReference type="SAM" id="MobiDB-lite"/>
    </source>
</evidence>
<gene>
    <name evidence="3" type="primary">LOC106067660</name>
</gene>
<organism evidence="2 3">
    <name type="scientific">Biomphalaria glabrata</name>
    <name type="common">Bloodfluke planorb</name>
    <name type="synonym">Freshwater snail</name>
    <dbReference type="NCBI Taxonomy" id="6526"/>
    <lineage>
        <taxon>Eukaryota</taxon>
        <taxon>Metazoa</taxon>
        <taxon>Spiralia</taxon>
        <taxon>Lophotrochozoa</taxon>
        <taxon>Mollusca</taxon>
        <taxon>Gastropoda</taxon>
        <taxon>Heterobranchia</taxon>
        <taxon>Euthyneura</taxon>
        <taxon>Panpulmonata</taxon>
        <taxon>Hygrophila</taxon>
        <taxon>Lymnaeoidea</taxon>
        <taxon>Planorbidae</taxon>
        <taxon>Biomphalaria</taxon>
    </lineage>
</organism>
<feature type="compositionally biased region" description="Polar residues" evidence="1">
    <location>
        <begin position="317"/>
        <end position="332"/>
    </location>
</feature>
<evidence type="ECO:0000313" key="2">
    <source>
        <dbReference type="Proteomes" id="UP001165740"/>
    </source>
</evidence>
<dbReference type="AlphaFoldDB" id="A0A9U8ECS2"/>
<name>A0A9U8ECS2_BIOGL</name>
<keyword evidence="2" id="KW-1185">Reference proteome</keyword>
<feature type="region of interest" description="Disordered" evidence="1">
    <location>
        <begin position="297"/>
        <end position="343"/>
    </location>
</feature>
<reference evidence="3" key="1">
    <citation type="submission" date="2025-08" db="UniProtKB">
        <authorList>
            <consortium name="RefSeq"/>
        </authorList>
    </citation>
    <scope>IDENTIFICATION</scope>
</reference>
<feature type="region of interest" description="Disordered" evidence="1">
    <location>
        <begin position="140"/>
        <end position="180"/>
    </location>
</feature>
<sequence length="809" mass="88926">MMSKLVISDSMSLNQSGTVKGQAGANRQVTDNQKPFHSKRSSDKTSERADLLASRVTEELKSASSCVITSGVSDAMLGGIKLNQAVLKNGRAVLNPHLKTVQADESNVEAPNAVNLSTQELRRGAKKRTKACNATAKAKTSIRGTPRVLRNKRRSTKPQQQGVKPGQSCTKEGENRTKHDETIKSNIIAGAALCSSVHRIVPRKNTRSTATIITKRDFPRKLKKQKTQTDRIFRATLKPSSEYFKHRNTQNSKSFTTMSALRNRPSWNSSTATSPFHVNQHTSAVVLAANKTNNFTCQRSKSDHNKRKTNGAVETHNPASYSPVSFLHSSSSKLDRPESKTRIRGGNLTGVIRTRIIRKIKASGSMNSSAHKATKSGSRKLTLNPCDDGNLKLNPMLAVESKDRSNGDSLDTRNFSSEMVNSKFTNSTNAALSLASCPELRGSSSIAGAATSVSDCKTYGRKLSSKYNLGQESSRNSRVHVTRIRRRSVQHLPRDSNNNADAEEASMDATEAKMTESKGNEKSNDDDKSSSSESSSTPRHSSGTVSSTSFEGETSASTLPDSMAKKKMSIQEEKKKGKKVLKKKVAKKKMSLLKEYKDVQKSTAPPCPLFAGWDFESKLDTHQMKTLPLECDLVGQLSKRAKAKVWEAIGKPINITNWVQKADAPTSTHIDLIDDLKAYLAKNSIEEFVQQLTHSVLLAPNESAIGTLIEQGQLFKQRLKYDTDTDAFLKYVFEKLGDNPIAFPSATKSEQIFYESNYEPSMERPIVKQPIDIVIGIPGVIHDSRLSSARSDVEKINLPQPEPSHESSM</sequence>
<dbReference type="GeneID" id="106067660"/>